<evidence type="ECO:0000256" key="6">
    <source>
        <dbReference type="ARBA" id="ARBA00022801"/>
    </source>
</evidence>
<organism evidence="10 11">
    <name type="scientific">Adiantum capillus-veneris</name>
    <name type="common">Maidenhair fern</name>
    <dbReference type="NCBI Taxonomy" id="13818"/>
    <lineage>
        <taxon>Eukaryota</taxon>
        <taxon>Viridiplantae</taxon>
        <taxon>Streptophyta</taxon>
        <taxon>Embryophyta</taxon>
        <taxon>Tracheophyta</taxon>
        <taxon>Polypodiopsida</taxon>
        <taxon>Polypodiidae</taxon>
        <taxon>Polypodiales</taxon>
        <taxon>Pteridineae</taxon>
        <taxon>Pteridaceae</taxon>
        <taxon>Vittarioideae</taxon>
        <taxon>Adiantum</taxon>
    </lineage>
</organism>
<dbReference type="GO" id="GO:0004518">
    <property type="term" value="F:nuclease activity"/>
    <property type="evidence" value="ECO:0007669"/>
    <property type="project" value="UniProtKB-KW"/>
</dbReference>
<dbReference type="AlphaFoldDB" id="A0A9D4ZRX7"/>
<evidence type="ECO:0000259" key="9">
    <source>
        <dbReference type="Pfam" id="PF13359"/>
    </source>
</evidence>
<protein>
    <recommendedName>
        <fullName evidence="9">DDE Tnp4 domain-containing protein</fullName>
    </recommendedName>
</protein>
<comment type="caution">
    <text evidence="10">The sequence shown here is derived from an EMBL/GenBank/DDBJ whole genome shotgun (WGS) entry which is preliminary data.</text>
</comment>
<keyword evidence="5" id="KW-0479">Metal-binding</keyword>
<feature type="region of interest" description="Disordered" evidence="8">
    <location>
        <begin position="1"/>
        <end position="24"/>
    </location>
</feature>
<dbReference type="InterPro" id="IPR027806">
    <property type="entry name" value="HARBI1_dom"/>
</dbReference>
<dbReference type="PANTHER" id="PTHR22930">
    <property type="match status" value="1"/>
</dbReference>
<accession>A0A9D4ZRX7</accession>
<name>A0A9D4ZRX7_ADICA</name>
<keyword evidence="7" id="KW-0539">Nucleus</keyword>
<evidence type="ECO:0000256" key="5">
    <source>
        <dbReference type="ARBA" id="ARBA00022723"/>
    </source>
</evidence>
<dbReference type="GO" id="GO:0046872">
    <property type="term" value="F:metal ion binding"/>
    <property type="evidence" value="ECO:0007669"/>
    <property type="project" value="UniProtKB-KW"/>
</dbReference>
<comment type="subcellular location">
    <subcellularLocation>
        <location evidence="2">Nucleus</location>
    </subcellularLocation>
</comment>
<evidence type="ECO:0000313" key="11">
    <source>
        <dbReference type="Proteomes" id="UP000886520"/>
    </source>
</evidence>
<evidence type="ECO:0000256" key="2">
    <source>
        <dbReference type="ARBA" id="ARBA00004123"/>
    </source>
</evidence>
<sequence>MAPSPALTKVRKRKRSQHDKLDSSFDIPEAPSQRLIETEWWHDLVQRLSPSLKDLGTPGQDIDYFRSFFRVSRTTFDYICSLVRQDLVSRPPSGLINIEGRLLTVEKQVAIALRRLGSGDPQVSVGEQVGVGQSTVSQVTWRFVESMEERGKHHLKWPDAEELDTIKARFEQLGMPGCCGAIDITHMVMTLPAVESSADWYDREKNYSMALQVVVDPSLRFRDILTGWPGGMNELQLIRNCAFFRLCEGRQRLQGPPKQLSEGRQIREYIVGDLGYPLLPWLLTPYQEKDLAGAATNNFNRKQAAAVSIAETALARLKGTWRILHRVMWRPDKHKLPRIVLVCCLLHNIIIDQGNDVLPGVVLPDHHDKSYRQQICQYVDPQGQAMRDTLAGYMQEHK</sequence>
<dbReference type="PANTHER" id="PTHR22930:SF85">
    <property type="entry name" value="GH03217P-RELATED"/>
    <property type="match status" value="1"/>
</dbReference>
<proteinExistence type="inferred from homology"/>
<keyword evidence="4" id="KW-0540">Nuclease</keyword>
<dbReference type="Pfam" id="PF13359">
    <property type="entry name" value="DDE_Tnp_4"/>
    <property type="match status" value="1"/>
</dbReference>
<keyword evidence="6" id="KW-0378">Hydrolase</keyword>
<gene>
    <name evidence="10" type="ORF">GOP47_0003090</name>
</gene>
<dbReference type="OrthoDB" id="2668416at2759"/>
<reference evidence="10" key="1">
    <citation type="submission" date="2021-01" db="EMBL/GenBank/DDBJ databases">
        <title>Adiantum capillus-veneris genome.</title>
        <authorList>
            <person name="Fang Y."/>
            <person name="Liao Q."/>
        </authorList>
    </citation>
    <scope>NUCLEOTIDE SEQUENCE</scope>
    <source>
        <strain evidence="10">H3</strain>
        <tissue evidence="10">Leaf</tissue>
    </source>
</reference>
<comment type="similarity">
    <text evidence="3">Belongs to the HARBI1 family.</text>
</comment>
<dbReference type="GO" id="GO:0005634">
    <property type="term" value="C:nucleus"/>
    <property type="evidence" value="ECO:0007669"/>
    <property type="project" value="UniProtKB-SubCell"/>
</dbReference>
<dbReference type="InterPro" id="IPR045249">
    <property type="entry name" value="HARBI1-like"/>
</dbReference>
<keyword evidence="11" id="KW-1185">Reference proteome</keyword>
<dbReference type="Proteomes" id="UP000886520">
    <property type="component" value="Chromosome 3"/>
</dbReference>
<evidence type="ECO:0000256" key="8">
    <source>
        <dbReference type="SAM" id="MobiDB-lite"/>
    </source>
</evidence>
<evidence type="ECO:0000256" key="1">
    <source>
        <dbReference type="ARBA" id="ARBA00001968"/>
    </source>
</evidence>
<evidence type="ECO:0000256" key="3">
    <source>
        <dbReference type="ARBA" id="ARBA00006958"/>
    </source>
</evidence>
<feature type="domain" description="DDE Tnp4" evidence="9">
    <location>
        <begin position="182"/>
        <end position="348"/>
    </location>
</feature>
<dbReference type="EMBL" id="JABFUD020000002">
    <property type="protein sequence ID" value="KAI5083347.1"/>
    <property type="molecule type" value="Genomic_DNA"/>
</dbReference>
<evidence type="ECO:0000256" key="7">
    <source>
        <dbReference type="ARBA" id="ARBA00023242"/>
    </source>
</evidence>
<comment type="cofactor">
    <cofactor evidence="1">
        <name>a divalent metal cation</name>
        <dbReference type="ChEBI" id="CHEBI:60240"/>
    </cofactor>
</comment>
<dbReference type="GO" id="GO:0016787">
    <property type="term" value="F:hydrolase activity"/>
    <property type="evidence" value="ECO:0007669"/>
    <property type="project" value="UniProtKB-KW"/>
</dbReference>
<evidence type="ECO:0000256" key="4">
    <source>
        <dbReference type="ARBA" id="ARBA00022722"/>
    </source>
</evidence>
<evidence type="ECO:0000313" key="10">
    <source>
        <dbReference type="EMBL" id="KAI5083347.1"/>
    </source>
</evidence>